<accession>A0A059XLJ1</accession>
<organism evidence="2 3">
    <name type="scientific">Mycoplasmopsis californica</name>
    <dbReference type="NCBI Taxonomy" id="2113"/>
    <lineage>
        <taxon>Bacteria</taxon>
        <taxon>Bacillati</taxon>
        <taxon>Mycoplasmatota</taxon>
        <taxon>Mycoplasmoidales</taxon>
        <taxon>Metamycoplasmataceae</taxon>
        <taxon>Mycoplasmopsis</taxon>
    </lineage>
</organism>
<feature type="compositionally biased region" description="Basic and acidic residues" evidence="1">
    <location>
        <begin position="8"/>
        <end position="26"/>
    </location>
</feature>
<sequence length="36" mass="4345">MRKIVRQKNKERAAKRVAKLQKEQARAKRRELRAQA</sequence>
<evidence type="ECO:0000313" key="3">
    <source>
        <dbReference type="Proteomes" id="UP000027088"/>
    </source>
</evidence>
<feature type="region of interest" description="Disordered" evidence="1">
    <location>
        <begin position="1"/>
        <end position="36"/>
    </location>
</feature>
<dbReference type="EMBL" id="CP007521">
    <property type="protein sequence ID" value="AIA29394.1"/>
    <property type="molecule type" value="Genomic_DNA"/>
</dbReference>
<evidence type="ECO:0000256" key="1">
    <source>
        <dbReference type="SAM" id="MobiDB-lite"/>
    </source>
</evidence>
<dbReference type="AlphaFoldDB" id="A0A059XLJ1"/>
<proteinExistence type="predicted"/>
<gene>
    <name evidence="2" type="ORF">MCFN_01230</name>
</gene>
<name>A0A059XLJ1_9BACT</name>
<protein>
    <submittedName>
        <fullName evidence="2">Uncharacterized protein</fullName>
    </submittedName>
</protein>
<dbReference type="Proteomes" id="UP000027088">
    <property type="component" value="Chromosome"/>
</dbReference>
<dbReference type="KEGG" id="mcr:MCFN_01230"/>
<evidence type="ECO:0000313" key="2">
    <source>
        <dbReference type="EMBL" id="AIA29394.1"/>
    </source>
</evidence>
<feature type="compositionally biased region" description="Basic residues" evidence="1">
    <location>
        <begin position="27"/>
        <end position="36"/>
    </location>
</feature>
<reference evidence="2 3" key="1">
    <citation type="journal article" date="2014" name="Genome Announc.">
        <title>Complete Genome Sequence of the Bovine Mastitis Pathogen Mycoplasma californicum Strain ST-6T (ATCC 33461T).</title>
        <authorList>
            <person name="Calcutt M.J."/>
            <person name="Foecking M.F."/>
            <person name="Fox L.K."/>
        </authorList>
    </citation>
    <scope>NUCLEOTIDE SEQUENCE [LARGE SCALE GENOMIC DNA]</scope>
    <source>
        <strain evidence="2 3">ST-6</strain>
    </source>
</reference>
<keyword evidence="3" id="KW-1185">Reference proteome</keyword>